<dbReference type="InterPro" id="IPR008271">
    <property type="entry name" value="Ser/Thr_kinase_AS"/>
</dbReference>
<dbReference type="SUPFAM" id="SSF56112">
    <property type="entry name" value="Protein kinase-like (PK-like)"/>
    <property type="match status" value="1"/>
</dbReference>
<evidence type="ECO:0000313" key="9">
    <source>
        <dbReference type="EMBL" id="DBA02155.1"/>
    </source>
</evidence>
<keyword evidence="5" id="KW-0067">ATP-binding</keyword>
<evidence type="ECO:0000313" key="10">
    <source>
        <dbReference type="Proteomes" id="UP001146120"/>
    </source>
</evidence>
<evidence type="ECO:0000256" key="6">
    <source>
        <dbReference type="SAM" id="MobiDB-lite"/>
    </source>
</evidence>
<keyword evidence="1" id="KW-0723">Serine/threonine-protein kinase</keyword>
<keyword evidence="4" id="KW-0418">Kinase</keyword>
<feature type="region of interest" description="Disordered" evidence="6">
    <location>
        <begin position="353"/>
        <end position="374"/>
    </location>
</feature>
<evidence type="ECO:0000256" key="2">
    <source>
        <dbReference type="ARBA" id="ARBA00022679"/>
    </source>
</evidence>
<dbReference type="GO" id="GO:0004691">
    <property type="term" value="F:cAMP-dependent protein kinase activity"/>
    <property type="evidence" value="ECO:0007669"/>
    <property type="project" value="TreeGrafter"/>
</dbReference>
<reference evidence="9" key="2">
    <citation type="journal article" date="2023" name="Microbiol Resour">
        <title>Decontamination and Annotation of the Draft Genome Sequence of the Oomycete Lagenidium giganteum ARSEF 373.</title>
        <authorList>
            <person name="Morgan W.R."/>
            <person name="Tartar A."/>
        </authorList>
    </citation>
    <scope>NUCLEOTIDE SEQUENCE</scope>
    <source>
        <strain evidence="9">ARSEF 373</strain>
    </source>
</reference>
<dbReference type="Proteomes" id="UP001146120">
    <property type="component" value="Unassembled WGS sequence"/>
</dbReference>
<keyword evidence="3" id="KW-0547">Nucleotide-binding</keyword>
<gene>
    <name evidence="9" type="ORF">N0F65_004790</name>
</gene>
<reference evidence="9" key="1">
    <citation type="submission" date="2022-11" db="EMBL/GenBank/DDBJ databases">
        <authorList>
            <person name="Morgan W.R."/>
            <person name="Tartar A."/>
        </authorList>
    </citation>
    <scope>NUCLEOTIDE SEQUENCE</scope>
    <source>
        <strain evidence="9">ARSEF 373</strain>
    </source>
</reference>
<evidence type="ECO:0000259" key="7">
    <source>
        <dbReference type="PROSITE" id="PS50011"/>
    </source>
</evidence>
<evidence type="ECO:0000259" key="8">
    <source>
        <dbReference type="PROSITE" id="PS51285"/>
    </source>
</evidence>
<dbReference type="PROSITE" id="PS00108">
    <property type="entry name" value="PROTEIN_KINASE_ST"/>
    <property type="match status" value="1"/>
</dbReference>
<dbReference type="GO" id="GO:0005524">
    <property type="term" value="F:ATP binding"/>
    <property type="evidence" value="ECO:0007669"/>
    <property type="project" value="UniProtKB-KW"/>
</dbReference>
<dbReference type="AlphaFoldDB" id="A0AAV2Z8M0"/>
<name>A0AAV2Z8M0_9STRA</name>
<dbReference type="PROSITE" id="PS50011">
    <property type="entry name" value="PROTEIN_KINASE_DOM"/>
    <property type="match status" value="1"/>
</dbReference>
<evidence type="ECO:0000256" key="1">
    <source>
        <dbReference type="ARBA" id="ARBA00022527"/>
    </source>
</evidence>
<dbReference type="InterPro" id="IPR000961">
    <property type="entry name" value="AGC-kinase_C"/>
</dbReference>
<feature type="compositionally biased region" description="Basic and acidic residues" evidence="6">
    <location>
        <begin position="358"/>
        <end position="374"/>
    </location>
</feature>
<evidence type="ECO:0000256" key="3">
    <source>
        <dbReference type="ARBA" id="ARBA00022741"/>
    </source>
</evidence>
<proteinExistence type="predicted"/>
<sequence>MGSGFSVTLGASPAGSVYRYGHVGSATSTVEATRNGPTWIGKTLDMPPKPFSLENYFTLSSVLGTGMLGKVRLVQHKKSKKFFALKSMRKKDVLDQNMLRHLESERLAMTTLTKLRHPFMAVYFGSFQTSTHVHFLLEYVPGGELFRRLHQVGHFSNDEAMFYATELLLFIDFCHQHNYMYRDLKPENILLDARGHIRVVDFGFVKSFEDPEERCTTSVGTPQYLAPEQLTQSKDKRNYTRIVDWWAFACVVFEMVAGKTPFYHSKNDSTFELYTRIVKGQISWPHGMHVNLKDLLKKMLNPDVSKRLCDPLGIKQHAWFQQVDWDEVYHSDIEPPYVPRVLAEGDRSCFDEYPESSEEVKPSRDNFEREFRNF</sequence>
<dbReference type="InterPro" id="IPR000719">
    <property type="entry name" value="Prot_kinase_dom"/>
</dbReference>
<organism evidence="9 10">
    <name type="scientific">Lagenidium giganteum</name>
    <dbReference type="NCBI Taxonomy" id="4803"/>
    <lineage>
        <taxon>Eukaryota</taxon>
        <taxon>Sar</taxon>
        <taxon>Stramenopiles</taxon>
        <taxon>Oomycota</taxon>
        <taxon>Peronosporomycetes</taxon>
        <taxon>Pythiales</taxon>
        <taxon>Pythiaceae</taxon>
    </lineage>
</organism>
<dbReference type="Gene3D" id="3.30.200.20">
    <property type="entry name" value="Phosphorylase Kinase, domain 1"/>
    <property type="match status" value="1"/>
</dbReference>
<evidence type="ECO:0000256" key="4">
    <source>
        <dbReference type="ARBA" id="ARBA00022777"/>
    </source>
</evidence>
<evidence type="ECO:0000256" key="5">
    <source>
        <dbReference type="ARBA" id="ARBA00022840"/>
    </source>
</evidence>
<feature type="domain" description="AGC-kinase C-terminal" evidence="8">
    <location>
        <begin position="321"/>
        <end position="374"/>
    </location>
</feature>
<dbReference type="PANTHER" id="PTHR24353:SF37">
    <property type="entry name" value="CAMP-DEPENDENT PROTEIN KINASE CATALYTIC SUBUNIT PRKX"/>
    <property type="match status" value="1"/>
</dbReference>
<dbReference type="SMART" id="SM00220">
    <property type="entry name" value="S_TKc"/>
    <property type="match status" value="1"/>
</dbReference>
<keyword evidence="2" id="KW-0808">Transferase</keyword>
<accession>A0AAV2Z8M0</accession>
<dbReference type="InterPro" id="IPR011009">
    <property type="entry name" value="Kinase-like_dom_sf"/>
</dbReference>
<dbReference type="GO" id="GO:0005952">
    <property type="term" value="C:cAMP-dependent protein kinase complex"/>
    <property type="evidence" value="ECO:0007669"/>
    <property type="project" value="TreeGrafter"/>
</dbReference>
<keyword evidence="10" id="KW-1185">Reference proteome</keyword>
<dbReference type="Gene3D" id="1.10.510.10">
    <property type="entry name" value="Transferase(Phosphotransferase) domain 1"/>
    <property type="match status" value="1"/>
</dbReference>
<dbReference type="Pfam" id="PF00069">
    <property type="entry name" value="Pkinase"/>
    <property type="match status" value="1"/>
</dbReference>
<dbReference type="PROSITE" id="PS51285">
    <property type="entry name" value="AGC_KINASE_CTER"/>
    <property type="match status" value="1"/>
</dbReference>
<dbReference type="EMBL" id="DAKRPA010000035">
    <property type="protein sequence ID" value="DBA02155.1"/>
    <property type="molecule type" value="Genomic_DNA"/>
</dbReference>
<comment type="caution">
    <text evidence="9">The sequence shown here is derived from an EMBL/GenBank/DDBJ whole genome shotgun (WGS) entry which is preliminary data.</text>
</comment>
<feature type="domain" description="Protein kinase" evidence="7">
    <location>
        <begin position="57"/>
        <end position="320"/>
    </location>
</feature>
<dbReference type="PANTHER" id="PTHR24353">
    <property type="entry name" value="CYCLIC NUCLEOTIDE-DEPENDENT PROTEIN KINASE"/>
    <property type="match status" value="1"/>
</dbReference>
<protein>
    <submittedName>
        <fullName evidence="9">Uncharacterized protein</fullName>
    </submittedName>
</protein>